<evidence type="ECO:0000313" key="3">
    <source>
        <dbReference type="WBParaSite" id="PSAMB.scaffold3099size19673.g20304.t1"/>
    </source>
</evidence>
<accession>A0A914W2P2</accession>
<keyword evidence="2" id="KW-1185">Reference proteome</keyword>
<dbReference type="WBParaSite" id="PSAMB.scaffold3099size19673.g20304.t1">
    <property type="protein sequence ID" value="PSAMB.scaffold3099size19673.g20304.t1"/>
    <property type="gene ID" value="PSAMB.scaffold3099size19673.g20304"/>
</dbReference>
<proteinExistence type="predicted"/>
<organism evidence="2 3">
    <name type="scientific">Plectus sambesii</name>
    <dbReference type="NCBI Taxonomy" id="2011161"/>
    <lineage>
        <taxon>Eukaryota</taxon>
        <taxon>Metazoa</taxon>
        <taxon>Ecdysozoa</taxon>
        <taxon>Nematoda</taxon>
        <taxon>Chromadorea</taxon>
        <taxon>Plectida</taxon>
        <taxon>Plectina</taxon>
        <taxon>Plectoidea</taxon>
        <taxon>Plectidae</taxon>
        <taxon>Plectus</taxon>
    </lineage>
</organism>
<dbReference type="Proteomes" id="UP000887566">
    <property type="component" value="Unplaced"/>
</dbReference>
<feature type="region of interest" description="Disordered" evidence="1">
    <location>
        <begin position="54"/>
        <end position="93"/>
    </location>
</feature>
<protein>
    <submittedName>
        <fullName evidence="3">Uncharacterized protein</fullName>
    </submittedName>
</protein>
<evidence type="ECO:0000256" key="1">
    <source>
        <dbReference type="SAM" id="MobiDB-lite"/>
    </source>
</evidence>
<reference evidence="3" key="1">
    <citation type="submission" date="2022-11" db="UniProtKB">
        <authorList>
            <consortium name="WormBaseParasite"/>
        </authorList>
    </citation>
    <scope>IDENTIFICATION</scope>
</reference>
<feature type="compositionally biased region" description="Acidic residues" evidence="1">
    <location>
        <begin position="59"/>
        <end position="72"/>
    </location>
</feature>
<dbReference type="AlphaFoldDB" id="A0A914W2P2"/>
<evidence type="ECO:0000313" key="2">
    <source>
        <dbReference type="Proteomes" id="UP000887566"/>
    </source>
</evidence>
<name>A0A914W2P2_9BILA</name>
<sequence>MAEQFETRFTGPYFIDRVTQANTCYLMRNDTSALKKPVSAVRLKLFIEKPDAKQKTIYEGDEDEDSSDSEDCEPQRKKPHLSQIPKYRVAQKK</sequence>